<name>A0A1G8DP34_CHIFI</name>
<evidence type="ECO:0000313" key="1">
    <source>
        <dbReference type="EMBL" id="SDH59385.1"/>
    </source>
</evidence>
<proteinExistence type="predicted"/>
<dbReference type="EMBL" id="FNBN01000015">
    <property type="protein sequence ID" value="SDH59385.1"/>
    <property type="molecule type" value="Genomic_DNA"/>
</dbReference>
<sequence>MAYIWIENGLLLDNHKEKTLLEAKFGCLKHPKTAIKKALSITTL</sequence>
<accession>A0A1G8DP34</accession>
<dbReference type="AlphaFoldDB" id="A0A1G8DP34"/>
<reference evidence="2" key="1">
    <citation type="submission" date="2016-10" db="EMBL/GenBank/DDBJ databases">
        <authorList>
            <person name="Varghese N."/>
            <person name="Submissions S."/>
        </authorList>
    </citation>
    <scope>NUCLEOTIDE SEQUENCE [LARGE SCALE GENOMIC DNA]</scope>
    <source>
        <strain evidence="2">DSM 527</strain>
    </source>
</reference>
<evidence type="ECO:0000313" key="2">
    <source>
        <dbReference type="Proteomes" id="UP000199045"/>
    </source>
</evidence>
<organism evidence="1 2">
    <name type="scientific">Chitinophaga filiformis</name>
    <name type="common">Myxococcus filiformis</name>
    <name type="synonym">Flexibacter filiformis</name>
    <dbReference type="NCBI Taxonomy" id="104663"/>
    <lineage>
        <taxon>Bacteria</taxon>
        <taxon>Pseudomonadati</taxon>
        <taxon>Bacteroidota</taxon>
        <taxon>Chitinophagia</taxon>
        <taxon>Chitinophagales</taxon>
        <taxon>Chitinophagaceae</taxon>
        <taxon>Chitinophaga</taxon>
    </lineage>
</organism>
<protein>
    <submittedName>
        <fullName evidence="1">Uncharacterized protein</fullName>
    </submittedName>
</protein>
<gene>
    <name evidence="1" type="ORF">SAMN04488121_11557</name>
</gene>
<dbReference type="Proteomes" id="UP000199045">
    <property type="component" value="Unassembled WGS sequence"/>
</dbReference>
<dbReference type="STRING" id="104663.SAMN04488121_11557"/>